<accession>A0A382AWU1</accession>
<dbReference type="InterPro" id="IPR011990">
    <property type="entry name" value="TPR-like_helical_dom_sf"/>
</dbReference>
<dbReference type="Gene3D" id="1.25.40.10">
    <property type="entry name" value="Tetratricopeptide repeat domain"/>
    <property type="match status" value="1"/>
</dbReference>
<dbReference type="AlphaFoldDB" id="A0A382AWU1"/>
<sequence length="157" mass="16800">VSSQAVKILIYAAAGLLILSGCVVEPATTATGGWTKEQRVSLHTRLGVGYLQQGRLAAAQEELEFALGLGRDNSGANHAMALLKVKLGESEAANHYFEQALAGDSDNHDARNDYGMFLCDIGKDEAGIVQLEQVLGDPLNDARYRSHFGMAACLSHR</sequence>
<protein>
    <submittedName>
        <fullName evidence="1">Uncharacterized protein</fullName>
    </submittedName>
</protein>
<proteinExistence type="predicted"/>
<feature type="non-terminal residue" evidence="1">
    <location>
        <position position="157"/>
    </location>
</feature>
<dbReference type="EMBL" id="UINC01027018">
    <property type="protein sequence ID" value="SVB05522.1"/>
    <property type="molecule type" value="Genomic_DNA"/>
</dbReference>
<organism evidence="1">
    <name type="scientific">marine metagenome</name>
    <dbReference type="NCBI Taxonomy" id="408172"/>
    <lineage>
        <taxon>unclassified sequences</taxon>
        <taxon>metagenomes</taxon>
        <taxon>ecological metagenomes</taxon>
    </lineage>
</organism>
<feature type="non-terminal residue" evidence="1">
    <location>
        <position position="1"/>
    </location>
</feature>
<reference evidence="1" key="1">
    <citation type="submission" date="2018-05" db="EMBL/GenBank/DDBJ databases">
        <authorList>
            <person name="Lanie J.A."/>
            <person name="Ng W.-L."/>
            <person name="Kazmierczak K.M."/>
            <person name="Andrzejewski T.M."/>
            <person name="Davidsen T.M."/>
            <person name="Wayne K.J."/>
            <person name="Tettelin H."/>
            <person name="Glass J.I."/>
            <person name="Rusch D."/>
            <person name="Podicherti R."/>
            <person name="Tsui H.-C.T."/>
            <person name="Winkler M.E."/>
        </authorList>
    </citation>
    <scope>NUCLEOTIDE SEQUENCE</scope>
</reference>
<dbReference type="SUPFAM" id="SSF48452">
    <property type="entry name" value="TPR-like"/>
    <property type="match status" value="1"/>
</dbReference>
<name>A0A382AWU1_9ZZZZ</name>
<gene>
    <name evidence="1" type="ORF">METZ01_LOCUS158376</name>
</gene>
<evidence type="ECO:0000313" key="1">
    <source>
        <dbReference type="EMBL" id="SVB05522.1"/>
    </source>
</evidence>